<dbReference type="SMART" id="SM00220">
    <property type="entry name" value="S_TKc"/>
    <property type="match status" value="1"/>
</dbReference>
<feature type="compositionally biased region" description="Polar residues" evidence="10">
    <location>
        <begin position="299"/>
        <end position="308"/>
    </location>
</feature>
<name>A0A7W8YCG9_9MICC</name>
<dbReference type="SMART" id="SM00740">
    <property type="entry name" value="PASTA"/>
    <property type="match status" value="2"/>
</dbReference>
<evidence type="ECO:0000256" key="9">
    <source>
        <dbReference type="ARBA" id="ARBA00048679"/>
    </source>
</evidence>
<dbReference type="Gene3D" id="1.10.510.10">
    <property type="entry name" value="Transferase(Phosphotransferase) domain 1"/>
    <property type="match status" value="1"/>
</dbReference>
<dbReference type="InterPro" id="IPR005543">
    <property type="entry name" value="PASTA_dom"/>
</dbReference>
<dbReference type="PANTHER" id="PTHR43289:SF6">
    <property type="entry name" value="SERINE_THREONINE-PROTEIN KINASE NEKL-3"/>
    <property type="match status" value="1"/>
</dbReference>
<feature type="region of interest" description="Disordered" evidence="10">
    <location>
        <begin position="296"/>
        <end position="328"/>
    </location>
</feature>
<feature type="compositionally biased region" description="Polar residues" evidence="10">
    <location>
        <begin position="359"/>
        <end position="368"/>
    </location>
</feature>
<comment type="catalytic activity">
    <reaction evidence="9">
        <text>L-seryl-[protein] + ATP = O-phospho-L-seryl-[protein] + ADP + H(+)</text>
        <dbReference type="Rhea" id="RHEA:17989"/>
        <dbReference type="Rhea" id="RHEA-COMP:9863"/>
        <dbReference type="Rhea" id="RHEA-COMP:11604"/>
        <dbReference type="ChEBI" id="CHEBI:15378"/>
        <dbReference type="ChEBI" id="CHEBI:29999"/>
        <dbReference type="ChEBI" id="CHEBI:30616"/>
        <dbReference type="ChEBI" id="CHEBI:83421"/>
        <dbReference type="ChEBI" id="CHEBI:456216"/>
        <dbReference type="EC" id="2.7.11.1"/>
    </reaction>
</comment>
<dbReference type="FunFam" id="3.30.200.20:FF:000035">
    <property type="entry name" value="Serine/threonine protein kinase Stk1"/>
    <property type="match status" value="1"/>
</dbReference>
<feature type="transmembrane region" description="Helical" evidence="11">
    <location>
        <begin position="392"/>
        <end position="413"/>
    </location>
</feature>
<evidence type="ECO:0000256" key="10">
    <source>
        <dbReference type="SAM" id="MobiDB-lite"/>
    </source>
</evidence>
<sequence length="655" mass="66795">MRPTSGITLGGRYKLTERIAIGGMGEVWKARDEILGRIVAIKILKEEYTGDSGFLERFRAEARHTALLNHPGIANVFDYGEEAGSAYLVMEYVAGPPLSSTIERERQLSPDRTLSVISQTAKALAAAHARGLVHRDVKPGNLLMLDDGRVKITDFGIARLADQIPLTATGQVMGTAQYLAPEQATGQQATGASDIYSLGIIGYECLAGRRPFTGESQIAIALAQVNDPPPALPDSIPAPIRALIMSMLAKDPTNRPESALKLAEAADAIRVGDTQRAIAAVPGMLLVDEPITAPGATVEPQTAATQAVSEIPRSDDSSPKTSPKTSALPVTGAAAAGVGVGAGVGAAAAGAGAGDGISASRSESQYASQRRYHPDDSEQDAPAPLAQGRSRWTWPLVALILLGIFALLGSWLWPMLTGANSSPSSSSTAISTSSSASSSTSSSASSSTSASSSASSSDTSSDTSVTISSSQFVGMQLEDALTKLDQLGLNGTTQSREDADTTENTVLAVSPTGALQRGSTVTLTYAVPPVDVEVPARLVNQPEADVRSAITELGLKAVKAGEEASDTVPAGSVTRVSPSSGETVAQGGTVQYWVSTGPAAPSTPASSSASTSESAPASSTPAASSSSPSSAPSAENGKGPKVEPGKPSATESAGS</sequence>
<evidence type="ECO:0000256" key="1">
    <source>
        <dbReference type="ARBA" id="ARBA00012513"/>
    </source>
</evidence>
<dbReference type="PROSITE" id="PS51178">
    <property type="entry name" value="PASTA"/>
    <property type="match status" value="1"/>
</dbReference>
<dbReference type="SUPFAM" id="SSF56112">
    <property type="entry name" value="Protein kinase-like (PK-like)"/>
    <property type="match status" value="1"/>
</dbReference>
<evidence type="ECO:0000256" key="8">
    <source>
        <dbReference type="ARBA" id="ARBA00047899"/>
    </source>
</evidence>
<evidence type="ECO:0000256" key="3">
    <source>
        <dbReference type="ARBA" id="ARBA00022679"/>
    </source>
</evidence>
<feature type="compositionally biased region" description="Polar residues" evidence="10">
    <location>
        <begin position="574"/>
        <end position="594"/>
    </location>
</feature>
<dbReference type="CDD" id="cd06577">
    <property type="entry name" value="PASTA_pknB"/>
    <property type="match status" value="2"/>
</dbReference>
<evidence type="ECO:0000256" key="7">
    <source>
        <dbReference type="ARBA" id="ARBA00022840"/>
    </source>
</evidence>
<dbReference type="GO" id="GO:0005524">
    <property type="term" value="F:ATP binding"/>
    <property type="evidence" value="ECO:0007669"/>
    <property type="project" value="UniProtKB-KW"/>
</dbReference>
<evidence type="ECO:0000259" key="12">
    <source>
        <dbReference type="PROSITE" id="PS50011"/>
    </source>
</evidence>
<keyword evidence="3 14" id="KW-0808">Transferase</keyword>
<dbReference type="CDD" id="cd14014">
    <property type="entry name" value="STKc_PknB_like"/>
    <property type="match status" value="1"/>
</dbReference>
<evidence type="ECO:0000256" key="2">
    <source>
        <dbReference type="ARBA" id="ARBA00022527"/>
    </source>
</evidence>
<feature type="domain" description="PASTA" evidence="13">
    <location>
        <begin position="463"/>
        <end position="527"/>
    </location>
</feature>
<keyword evidence="6 14" id="KW-0418">Kinase</keyword>
<dbReference type="FunFam" id="1.10.510.10:FF:000021">
    <property type="entry name" value="Serine/threonine protein kinase"/>
    <property type="match status" value="1"/>
</dbReference>
<feature type="region of interest" description="Disordered" evidence="10">
    <location>
        <begin position="561"/>
        <end position="655"/>
    </location>
</feature>
<keyword evidence="11" id="KW-1133">Transmembrane helix</keyword>
<feature type="domain" description="Protein kinase" evidence="12">
    <location>
        <begin position="13"/>
        <end position="269"/>
    </location>
</feature>
<feature type="region of interest" description="Disordered" evidence="10">
    <location>
        <begin position="422"/>
        <end position="464"/>
    </location>
</feature>
<gene>
    <name evidence="14" type="ORF">BKA12_001922</name>
</gene>
<dbReference type="AlphaFoldDB" id="A0A7W8YCG9"/>
<feature type="region of interest" description="Disordered" evidence="10">
    <location>
        <begin position="351"/>
        <end position="384"/>
    </location>
</feature>
<dbReference type="EMBL" id="JACHBL010000001">
    <property type="protein sequence ID" value="MBB5598842.1"/>
    <property type="molecule type" value="Genomic_DNA"/>
</dbReference>
<dbReference type="GO" id="GO:0045717">
    <property type="term" value="P:negative regulation of fatty acid biosynthetic process"/>
    <property type="evidence" value="ECO:0007669"/>
    <property type="project" value="UniProtKB-ARBA"/>
</dbReference>
<keyword evidence="11" id="KW-0472">Membrane</keyword>
<keyword evidence="5" id="KW-0547">Nucleotide-binding</keyword>
<dbReference type="PROSITE" id="PS00108">
    <property type="entry name" value="PROTEIN_KINASE_ST"/>
    <property type="match status" value="1"/>
</dbReference>
<evidence type="ECO:0000256" key="4">
    <source>
        <dbReference type="ARBA" id="ARBA00022737"/>
    </source>
</evidence>
<evidence type="ECO:0000259" key="13">
    <source>
        <dbReference type="PROSITE" id="PS51178"/>
    </source>
</evidence>
<organism evidence="14 15">
    <name type="scientific">Neomicrococcus lactis</name>
    <dbReference type="NCBI Taxonomy" id="732241"/>
    <lineage>
        <taxon>Bacteria</taxon>
        <taxon>Bacillati</taxon>
        <taxon>Actinomycetota</taxon>
        <taxon>Actinomycetes</taxon>
        <taxon>Micrococcales</taxon>
        <taxon>Micrococcaceae</taxon>
        <taxon>Neomicrococcus</taxon>
    </lineage>
</organism>
<evidence type="ECO:0000313" key="15">
    <source>
        <dbReference type="Proteomes" id="UP000523863"/>
    </source>
</evidence>
<keyword evidence="2" id="KW-0723">Serine/threonine-protein kinase</keyword>
<dbReference type="Pfam" id="PF03793">
    <property type="entry name" value="PASTA"/>
    <property type="match status" value="2"/>
</dbReference>
<evidence type="ECO:0000256" key="11">
    <source>
        <dbReference type="SAM" id="Phobius"/>
    </source>
</evidence>
<accession>A0A7W8YCG9</accession>
<dbReference type="PROSITE" id="PS50011">
    <property type="entry name" value="PROTEIN_KINASE_DOM"/>
    <property type="match status" value="1"/>
</dbReference>
<dbReference type="InterPro" id="IPR011009">
    <property type="entry name" value="Kinase-like_dom_sf"/>
</dbReference>
<dbReference type="Pfam" id="PF00069">
    <property type="entry name" value="Pkinase"/>
    <property type="match status" value="1"/>
</dbReference>
<keyword evidence="15" id="KW-1185">Reference proteome</keyword>
<evidence type="ECO:0000256" key="6">
    <source>
        <dbReference type="ARBA" id="ARBA00022777"/>
    </source>
</evidence>
<dbReference type="RefSeq" id="WP_183643138.1">
    <property type="nucleotide sequence ID" value="NZ_JACHBL010000001.1"/>
</dbReference>
<dbReference type="Gene3D" id="3.30.200.20">
    <property type="entry name" value="Phosphorylase Kinase, domain 1"/>
    <property type="match status" value="1"/>
</dbReference>
<keyword evidence="4" id="KW-0677">Repeat</keyword>
<dbReference type="Proteomes" id="UP000523863">
    <property type="component" value="Unassembled WGS sequence"/>
</dbReference>
<protein>
    <recommendedName>
        <fullName evidence="1">non-specific serine/threonine protein kinase</fullName>
        <ecNumber evidence="1">2.7.11.1</ecNumber>
    </recommendedName>
</protein>
<dbReference type="GO" id="GO:0004674">
    <property type="term" value="F:protein serine/threonine kinase activity"/>
    <property type="evidence" value="ECO:0007669"/>
    <property type="project" value="UniProtKB-KW"/>
</dbReference>
<dbReference type="Gene3D" id="3.30.10.20">
    <property type="match status" value="2"/>
</dbReference>
<dbReference type="InterPro" id="IPR000719">
    <property type="entry name" value="Prot_kinase_dom"/>
</dbReference>
<evidence type="ECO:0000256" key="5">
    <source>
        <dbReference type="ARBA" id="ARBA00022741"/>
    </source>
</evidence>
<dbReference type="EC" id="2.7.11.1" evidence="1"/>
<dbReference type="InterPro" id="IPR008271">
    <property type="entry name" value="Ser/Thr_kinase_AS"/>
</dbReference>
<keyword evidence="11" id="KW-0812">Transmembrane</keyword>
<evidence type="ECO:0000313" key="14">
    <source>
        <dbReference type="EMBL" id="MBB5598842.1"/>
    </source>
</evidence>
<feature type="compositionally biased region" description="Low complexity" evidence="10">
    <location>
        <begin position="595"/>
        <end position="634"/>
    </location>
</feature>
<dbReference type="PANTHER" id="PTHR43289">
    <property type="entry name" value="MITOGEN-ACTIVATED PROTEIN KINASE KINASE KINASE 20-RELATED"/>
    <property type="match status" value="1"/>
</dbReference>
<proteinExistence type="predicted"/>
<comment type="catalytic activity">
    <reaction evidence="8">
        <text>L-threonyl-[protein] + ATP = O-phospho-L-threonyl-[protein] + ADP + H(+)</text>
        <dbReference type="Rhea" id="RHEA:46608"/>
        <dbReference type="Rhea" id="RHEA-COMP:11060"/>
        <dbReference type="Rhea" id="RHEA-COMP:11605"/>
        <dbReference type="ChEBI" id="CHEBI:15378"/>
        <dbReference type="ChEBI" id="CHEBI:30013"/>
        <dbReference type="ChEBI" id="CHEBI:30616"/>
        <dbReference type="ChEBI" id="CHEBI:61977"/>
        <dbReference type="ChEBI" id="CHEBI:456216"/>
        <dbReference type="EC" id="2.7.11.1"/>
    </reaction>
</comment>
<reference evidence="14 15" key="1">
    <citation type="submission" date="2020-08" db="EMBL/GenBank/DDBJ databases">
        <title>Sequencing the genomes of 1000 actinobacteria strains.</title>
        <authorList>
            <person name="Klenk H.-P."/>
        </authorList>
    </citation>
    <scope>NUCLEOTIDE SEQUENCE [LARGE SCALE GENOMIC DNA]</scope>
    <source>
        <strain evidence="14 15">DSM 23694</strain>
    </source>
</reference>
<comment type="caution">
    <text evidence="14">The sequence shown here is derived from an EMBL/GenBank/DDBJ whole genome shotgun (WGS) entry which is preliminary data.</text>
</comment>
<keyword evidence="7" id="KW-0067">ATP-binding</keyword>